<dbReference type="EnsemblMetazoa" id="AMAM015585-RA">
    <property type="protein sequence ID" value="AMAM015585-PA"/>
    <property type="gene ID" value="AMAM015585"/>
</dbReference>
<evidence type="ECO:0000313" key="4">
    <source>
        <dbReference type="Proteomes" id="UP000075901"/>
    </source>
</evidence>
<dbReference type="VEuPathDB" id="VectorBase:AMAM015585"/>
<dbReference type="Proteomes" id="UP000075901">
    <property type="component" value="Unassembled WGS sequence"/>
</dbReference>
<evidence type="ECO:0000256" key="2">
    <source>
        <dbReference type="SAM" id="SignalP"/>
    </source>
</evidence>
<keyword evidence="2" id="KW-0732">Signal</keyword>
<evidence type="ECO:0000256" key="1">
    <source>
        <dbReference type="SAM" id="MobiDB-lite"/>
    </source>
</evidence>
<feature type="chain" id="PRO_5008136228" evidence="2">
    <location>
        <begin position="18"/>
        <end position="122"/>
    </location>
</feature>
<feature type="compositionally biased region" description="Low complexity" evidence="1">
    <location>
        <begin position="70"/>
        <end position="82"/>
    </location>
</feature>
<feature type="compositionally biased region" description="Polar residues" evidence="1">
    <location>
        <begin position="46"/>
        <end position="69"/>
    </location>
</feature>
<sequence length="122" mass="12780">MLVGISILCFAYAPLLTFLRAPPTKEEKKVSINGIDNAGLSLESGPCSSSNAPTTNGNASPASNGKSQSNGKTANGNGTTNGVSDTPVDYRDSLNGGENYSLIVGERSSVRYVTYQNEEEDE</sequence>
<reference evidence="3" key="2">
    <citation type="submission" date="2020-05" db="UniProtKB">
        <authorList>
            <consortium name="EnsemblMetazoa"/>
        </authorList>
    </citation>
    <scope>IDENTIFICATION</scope>
    <source>
        <strain evidence="3">maculatus3</strain>
    </source>
</reference>
<reference evidence="4" key="1">
    <citation type="submission" date="2013-09" db="EMBL/GenBank/DDBJ databases">
        <title>The Genome Sequence of Anopheles maculatus species B.</title>
        <authorList>
            <consortium name="The Broad Institute Genomics Platform"/>
            <person name="Neafsey D.E."/>
            <person name="Besansky N."/>
            <person name="Howell P."/>
            <person name="Walton C."/>
            <person name="Young S.K."/>
            <person name="Zeng Q."/>
            <person name="Gargeya S."/>
            <person name="Fitzgerald M."/>
            <person name="Haas B."/>
            <person name="Abouelleil A."/>
            <person name="Allen A.W."/>
            <person name="Alvarado L."/>
            <person name="Arachchi H.M."/>
            <person name="Berlin A.M."/>
            <person name="Chapman S.B."/>
            <person name="Gainer-Dewar J."/>
            <person name="Goldberg J."/>
            <person name="Griggs A."/>
            <person name="Gujja S."/>
            <person name="Hansen M."/>
            <person name="Howarth C."/>
            <person name="Imamovic A."/>
            <person name="Ireland A."/>
            <person name="Larimer J."/>
            <person name="McCowan C."/>
            <person name="Murphy C."/>
            <person name="Pearson M."/>
            <person name="Poon T.W."/>
            <person name="Priest M."/>
            <person name="Roberts A."/>
            <person name="Saif S."/>
            <person name="Shea T."/>
            <person name="Sisk P."/>
            <person name="Sykes S."/>
            <person name="Wortman J."/>
            <person name="Nusbaum C."/>
            <person name="Birren B."/>
        </authorList>
    </citation>
    <scope>NUCLEOTIDE SEQUENCE [LARGE SCALE GENOMIC DNA]</scope>
    <source>
        <strain evidence="4">maculatus3</strain>
    </source>
</reference>
<evidence type="ECO:0000313" key="3">
    <source>
        <dbReference type="EnsemblMetazoa" id="AMAM015585-PA"/>
    </source>
</evidence>
<protein>
    <submittedName>
        <fullName evidence="3">Uncharacterized protein</fullName>
    </submittedName>
</protein>
<organism evidence="3 4">
    <name type="scientific">Anopheles maculatus</name>
    <dbReference type="NCBI Taxonomy" id="74869"/>
    <lineage>
        <taxon>Eukaryota</taxon>
        <taxon>Metazoa</taxon>
        <taxon>Ecdysozoa</taxon>
        <taxon>Arthropoda</taxon>
        <taxon>Hexapoda</taxon>
        <taxon>Insecta</taxon>
        <taxon>Pterygota</taxon>
        <taxon>Neoptera</taxon>
        <taxon>Endopterygota</taxon>
        <taxon>Diptera</taxon>
        <taxon>Nematocera</taxon>
        <taxon>Culicoidea</taxon>
        <taxon>Culicidae</taxon>
        <taxon>Anophelinae</taxon>
        <taxon>Anopheles</taxon>
        <taxon>Anopheles maculatus group</taxon>
    </lineage>
</organism>
<proteinExistence type="predicted"/>
<accession>A0A182SXT1</accession>
<keyword evidence="4" id="KW-1185">Reference proteome</keyword>
<feature type="signal peptide" evidence="2">
    <location>
        <begin position="1"/>
        <end position="17"/>
    </location>
</feature>
<name>A0A182SXT1_9DIPT</name>
<dbReference type="AlphaFoldDB" id="A0A182SXT1"/>
<feature type="region of interest" description="Disordered" evidence="1">
    <location>
        <begin position="42"/>
        <end position="97"/>
    </location>
</feature>